<comment type="caution">
    <text evidence="2">The sequence shown here is derived from an EMBL/GenBank/DDBJ whole genome shotgun (WGS) entry which is preliminary data.</text>
</comment>
<feature type="region of interest" description="Disordered" evidence="1">
    <location>
        <begin position="1"/>
        <end position="34"/>
    </location>
</feature>
<feature type="compositionally biased region" description="Basic and acidic residues" evidence="1">
    <location>
        <begin position="17"/>
        <end position="27"/>
    </location>
</feature>
<dbReference type="STRING" id="1611254.A0A2G5VL43"/>
<dbReference type="AlphaFoldDB" id="A0A2G5VL43"/>
<organism evidence="2 3">
    <name type="scientific">Caenorhabditis nigoni</name>
    <dbReference type="NCBI Taxonomy" id="1611254"/>
    <lineage>
        <taxon>Eukaryota</taxon>
        <taxon>Metazoa</taxon>
        <taxon>Ecdysozoa</taxon>
        <taxon>Nematoda</taxon>
        <taxon>Chromadorea</taxon>
        <taxon>Rhabditida</taxon>
        <taxon>Rhabditina</taxon>
        <taxon>Rhabditomorpha</taxon>
        <taxon>Rhabditoidea</taxon>
        <taxon>Rhabditidae</taxon>
        <taxon>Peloderinae</taxon>
        <taxon>Caenorhabditis</taxon>
    </lineage>
</organism>
<evidence type="ECO:0000256" key="1">
    <source>
        <dbReference type="SAM" id="MobiDB-lite"/>
    </source>
</evidence>
<name>A0A2G5VL43_9PELO</name>
<keyword evidence="3" id="KW-1185">Reference proteome</keyword>
<proteinExistence type="predicted"/>
<dbReference type="Proteomes" id="UP000230233">
    <property type="component" value="Chromosome I"/>
</dbReference>
<dbReference type="OrthoDB" id="422005at2759"/>
<gene>
    <name evidence="2" type="primary">Cni-lin-28</name>
    <name evidence="2" type="synonym">Cnig_chr_I.g2537</name>
    <name evidence="2" type="ORF">B9Z55_002537</name>
</gene>
<accession>A0A2G5VL43</accession>
<dbReference type="EMBL" id="PDUG01000001">
    <property type="protein sequence ID" value="PIC52427.1"/>
    <property type="molecule type" value="Genomic_DNA"/>
</dbReference>
<protein>
    <submittedName>
        <fullName evidence="2">Uncharacterized protein</fullName>
    </submittedName>
</protein>
<reference evidence="3" key="1">
    <citation type="submission" date="2017-10" db="EMBL/GenBank/DDBJ databases">
        <title>Rapid genome shrinkage in a self-fertile nematode reveals novel sperm competition proteins.</title>
        <authorList>
            <person name="Yin D."/>
            <person name="Schwarz E.M."/>
            <person name="Thomas C.G."/>
            <person name="Felde R.L."/>
            <person name="Korf I.F."/>
            <person name="Cutter A.D."/>
            <person name="Schartner C.M."/>
            <person name="Ralston E.J."/>
            <person name="Meyer B.J."/>
            <person name="Haag E.S."/>
        </authorList>
    </citation>
    <scope>NUCLEOTIDE SEQUENCE [LARGE SCALE GENOMIC DNA]</scope>
    <source>
        <strain evidence="3">JU1422</strain>
    </source>
</reference>
<sequence length="69" mass="8038">MSTVVSEGRNGGNERYSPQDDVSKELPDINGLSLEDTMGIPSFDRLPRKYRNRQCSYTNYYENLFYSDF</sequence>
<evidence type="ECO:0000313" key="2">
    <source>
        <dbReference type="EMBL" id="PIC52427.1"/>
    </source>
</evidence>
<evidence type="ECO:0000313" key="3">
    <source>
        <dbReference type="Proteomes" id="UP000230233"/>
    </source>
</evidence>